<evidence type="ECO:0000313" key="3">
    <source>
        <dbReference type="EMBL" id="KAH7306661.1"/>
    </source>
</evidence>
<evidence type="ECO:0000313" key="4">
    <source>
        <dbReference type="Proteomes" id="UP000825935"/>
    </source>
</evidence>
<proteinExistence type="predicted"/>
<feature type="region of interest" description="Disordered" evidence="1">
    <location>
        <begin position="71"/>
        <end position="118"/>
    </location>
</feature>
<comment type="caution">
    <text evidence="3">The sequence shown here is derived from an EMBL/GenBank/DDBJ whole genome shotgun (WGS) entry which is preliminary data.</text>
</comment>
<dbReference type="EMBL" id="CM035427">
    <property type="protein sequence ID" value="KAH7306661.1"/>
    <property type="molecule type" value="Genomic_DNA"/>
</dbReference>
<dbReference type="Pfam" id="PF07716">
    <property type="entry name" value="bZIP_2"/>
    <property type="match status" value="1"/>
</dbReference>
<dbReference type="InterPro" id="IPR046347">
    <property type="entry name" value="bZIP_sf"/>
</dbReference>
<feature type="domain" description="BZIP" evidence="2">
    <location>
        <begin position="99"/>
        <end position="166"/>
    </location>
</feature>
<organism evidence="3 4">
    <name type="scientific">Ceratopteris richardii</name>
    <name type="common">Triangle waterfern</name>
    <dbReference type="NCBI Taxonomy" id="49495"/>
    <lineage>
        <taxon>Eukaryota</taxon>
        <taxon>Viridiplantae</taxon>
        <taxon>Streptophyta</taxon>
        <taxon>Embryophyta</taxon>
        <taxon>Tracheophyta</taxon>
        <taxon>Polypodiopsida</taxon>
        <taxon>Polypodiidae</taxon>
        <taxon>Polypodiales</taxon>
        <taxon>Pteridineae</taxon>
        <taxon>Pteridaceae</taxon>
        <taxon>Parkerioideae</taxon>
        <taxon>Ceratopteris</taxon>
    </lineage>
</organism>
<dbReference type="PANTHER" id="PTHR23334">
    <property type="entry name" value="CCAAT/ENHANCER BINDING PROTEIN"/>
    <property type="match status" value="1"/>
</dbReference>
<sequence>MVDDGESIDFCDAQSVFGACNDLSMEGSILDELLKGTHACTHTHTCNPPGPSNAPHTHTCVHMHTHLFSQQQQHASSDTLGSSQSFLGAEEQNPDTPDAAVDASKKRPIGNREAVKKYREKKKAHTAYLEDQVAQLQSVNQQLLRRLQGHAALEAEVIRLRTLLAEFRGRIDGELGIPYGGTPRVLHPLPGGYMMNSYSVPCSGADVPCLHPSLERDNGSATFHGTSASMPPYPCEKASAKCATKKVARKKQAENGNSVVILDGCRRKDDESR</sequence>
<dbReference type="GO" id="GO:0000978">
    <property type="term" value="F:RNA polymerase II cis-regulatory region sequence-specific DNA binding"/>
    <property type="evidence" value="ECO:0007669"/>
    <property type="project" value="TreeGrafter"/>
</dbReference>
<name>A0A8T2S602_CERRI</name>
<dbReference type="CDD" id="cd14686">
    <property type="entry name" value="bZIP"/>
    <property type="match status" value="1"/>
</dbReference>
<feature type="compositionally biased region" description="Polar residues" evidence="1">
    <location>
        <begin position="71"/>
        <end position="86"/>
    </location>
</feature>
<keyword evidence="4" id="KW-1185">Reference proteome</keyword>
<dbReference type="InterPro" id="IPR031106">
    <property type="entry name" value="C/EBP"/>
</dbReference>
<reference evidence="3" key="1">
    <citation type="submission" date="2021-08" db="EMBL/GenBank/DDBJ databases">
        <title>WGS assembly of Ceratopteris richardii.</title>
        <authorList>
            <person name="Marchant D.B."/>
            <person name="Chen G."/>
            <person name="Jenkins J."/>
            <person name="Shu S."/>
            <person name="Leebens-Mack J."/>
            <person name="Grimwood J."/>
            <person name="Schmutz J."/>
            <person name="Soltis P."/>
            <person name="Soltis D."/>
            <person name="Chen Z.-H."/>
        </authorList>
    </citation>
    <scope>NUCLEOTIDE SEQUENCE</scope>
    <source>
        <strain evidence="3">Whitten #5841</strain>
        <tissue evidence="3">Leaf</tissue>
    </source>
</reference>
<dbReference type="OMA" id="HACIHAH"/>
<evidence type="ECO:0000256" key="1">
    <source>
        <dbReference type="SAM" id="MobiDB-lite"/>
    </source>
</evidence>
<dbReference type="AlphaFoldDB" id="A0A8T2S602"/>
<accession>A0A8T2S602</accession>
<dbReference type="SMART" id="SM00338">
    <property type="entry name" value="BRLZ"/>
    <property type="match status" value="1"/>
</dbReference>
<dbReference type="GO" id="GO:0000981">
    <property type="term" value="F:DNA-binding transcription factor activity, RNA polymerase II-specific"/>
    <property type="evidence" value="ECO:0007669"/>
    <property type="project" value="TreeGrafter"/>
</dbReference>
<dbReference type="SUPFAM" id="SSF57959">
    <property type="entry name" value="Leucine zipper domain"/>
    <property type="match status" value="1"/>
</dbReference>
<protein>
    <recommendedName>
        <fullName evidence="2">BZIP domain-containing protein</fullName>
    </recommendedName>
</protein>
<dbReference type="Proteomes" id="UP000825935">
    <property type="component" value="Chromosome 22"/>
</dbReference>
<evidence type="ECO:0000259" key="2">
    <source>
        <dbReference type="SMART" id="SM00338"/>
    </source>
</evidence>
<dbReference type="GO" id="GO:0006351">
    <property type="term" value="P:DNA-templated transcription"/>
    <property type="evidence" value="ECO:0007669"/>
    <property type="project" value="InterPro"/>
</dbReference>
<dbReference type="InterPro" id="IPR004827">
    <property type="entry name" value="bZIP"/>
</dbReference>
<gene>
    <name evidence="3" type="ORF">KP509_22G023900</name>
</gene>
<dbReference type="OrthoDB" id="1905076at2759"/>
<dbReference type="Gene3D" id="1.20.5.170">
    <property type="match status" value="1"/>
</dbReference>
<dbReference type="PANTHER" id="PTHR23334:SF20">
    <property type="entry name" value="BASIC LEUCINE ZIPPER 24"/>
    <property type="match status" value="1"/>
</dbReference>